<keyword evidence="2" id="KW-1185">Reference proteome</keyword>
<dbReference type="EMBL" id="FNCK01000001">
    <property type="protein sequence ID" value="SDF79402.1"/>
    <property type="molecule type" value="Genomic_DNA"/>
</dbReference>
<evidence type="ECO:0000313" key="2">
    <source>
        <dbReference type="Proteomes" id="UP000199708"/>
    </source>
</evidence>
<proteinExistence type="predicted"/>
<dbReference type="Pfam" id="PF05119">
    <property type="entry name" value="Terminase_4"/>
    <property type="match status" value="1"/>
</dbReference>
<sequence>MAKKKTVNKIREDLTLFLEDAGIYGEHFYNLVDDYCRLYEIKEMLWNDIKERGVAVEWQNSETSKGVKKNESVGEYNKVNSQMMNILKQLGITSETLRMLGGDEDGDEF</sequence>
<dbReference type="InterPro" id="IPR006448">
    <property type="entry name" value="Phage_term_ssu_P27"/>
</dbReference>
<dbReference type="STRING" id="120956.SAMN05421791_10167"/>
<dbReference type="AlphaFoldDB" id="A0A1G7NZC3"/>
<organism evidence="1 2">
    <name type="scientific">Facklamia miroungae</name>
    <dbReference type="NCBI Taxonomy" id="120956"/>
    <lineage>
        <taxon>Bacteria</taxon>
        <taxon>Bacillati</taxon>
        <taxon>Bacillota</taxon>
        <taxon>Bacilli</taxon>
        <taxon>Lactobacillales</taxon>
        <taxon>Aerococcaceae</taxon>
        <taxon>Facklamia</taxon>
    </lineage>
</organism>
<protein>
    <submittedName>
        <fullName evidence="1">Phage terminase, small subunit</fullName>
    </submittedName>
</protein>
<dbReference type="Proteomes" id="UP000199708">
    <property type="component" value="Unassembled WGS sequence"/>
</dbReference>
<dbReference type="OrthoDB" id="2192520at2"/>
<accession>A0A1G7NZC3</accession>
<dbReference type="RefSeq" id="WP_090288776.1">
    <property type="nucleotide sequence ID" value="NZ_FNCK01000001.1"/>
</dbReference>
<evidence type="ECO:0000313" key="1">
    <source>
        <dbReference type="EMBL" id="SDF79402.1"/>
    </source>
</evidence>
<name>A0A1G7NZC3_9LACT</name>
<gene>
    <name evidence="1" type="ORF">SAMN05421791_10167</name>
</gene>
<reference evidence="1 2" key="1">
    <citation type="submission" date="2016-10" db="EMBL/GenBank/DDBJ databases">
        <authorList>
            <person name="de Groot N.N."/>
        </authorList>
    </citation>
    <scope>NUCLEOTIDE SEQUENCE [LARGE SCALE GENOMIC DNA]</scope>
    <source>
        <strain evidence="1 2">ATCC BAA-466</strain>
    </source>
</reference>